<keyword evidence="1" id="KW-1133">Transmembrane helix</keyword>
<evidence type="ECO:0008006" key="4">
    <source>
        <dbReference type="Google" id="ProtNLM"/>
    </source>
</evidence>
<evidence type="ECO:0000256" key="1">
    <source>
        <dbReference type="SAM" id="Phobius"/>
    </source>
</evidence>
<evidence type="ECO:0000313" key="2">
    <source>
        <dbReference type="EMBL" id="WMD18987.1"/>
    </source>
</evidence>
<keyword evidence="3" id="KW-1185">Reference proteome</keyword>
<dbReference type="EMBL" id="CP132976">
    <property type="protein sequence ID" value="WMD18987.1"/>
    <property type="molecule type" value="Genomic_DNA"/>
</dbReference>
<organism evidence="2 3">
    <name type="scientific">Achromobacter seleniivolatilans</name>
    <dbReference type="NCBI Taxonomy" id="3047478"/>
    <lineage>
        <taxon>Bacteria</taxon>
        <taxon>Pseudomonadati</taxon>
        <taxon>Pseudomonadota</taxon>
        <taxon>Betaproteobacteria</taxon>
        <taxon>Burkholderiales</taxon>
        <taxon>Alcaligenaceae</taxon>
        <taxon>Achromobacter</taxon>
    </lineage>
</organism>
<feature type="transmembrane region" description="Helical" evidence="1">
    <location>
        <begin position="21"/>
        <end position="42"/>
    </location>
</feature>
<name>A0ABY9LWT3_9BURK</name>
<keyword evidence="1" id="KW-0812">Transmembrane</keyword>
<accession>A0ABY9LWT3</accession>
<proteinExistence type="predicted"/>
<sequence>MLPRPFRRAVPAASSRRRQRGALAVEAAIALPILLGVGMIGADMQRIHSERIRVENAAGAMALNLAAQPKLTAGGVDALAELAMQGHTNMQQLIILNVLQSGRIAWALQRGGARALCEAPAAGGRYTGTLPEDRPDTGQSNVDNSTMSMIVVKACRDTTDISLWAGIPLPEVLETTGIFRATSRTITLDEALRAESIATGLAYSEP</sequence>
<keyword evidence="1" id="KW-0472">Membrane</keyword>
<dbReference type="Proteomes" id="UP001234798">
    <property type="component" value="Chromosome"/>
</dbReference>
<reference evidence="2 3" key="1">
    <citation type="submission" date="2023-08" db="EMBL/GenBank/DDBJ databases">
        <title>Achromobacter seleniivolatilans sp. nov., isolated from seleniferous soil.</title>
        <authorList>
            <person name="Zhang S."/>
            <person name="Li K."/>
            <person name="Peng J."/>
            <person name="Zhao Q."/>
            <person name="Wang H."/>
            <person name="Guo Y."/>
        </authorList>
    </citation>
    <scope>NUCLEOTIDE SEQUENCE [LARGE SCALE GENOMIC DNA]</scope>
    <source>
        <strain evidence="2 3">R39</strain>
    </source>
</reference>
<protein>
    <recommendedName>
        <fullName evidence="4">Pilus assembly protein</fullName>
    </recommendedName>
</protein>
<dbReference type="RefSeq" id="WP_306939672.1">
    <property type="nucleotide sequence ID" value="NZ_CP132976.1"/>
</dbReference>
<evidence type="ECO:0000313" key="3">
    <source>
        <dbReference type="Proteomes" id="UP001234798"/>
    </source>
</evidence>
<gene>
    <name evidence="2" type="ORF">RAS12_20485</name>
</gene>